<evidence type="ECO:0000256" key="1">
    <source>
        <dbReference type="ARBA" id="ARBA00022598"/>
    </source>
</evidence>
<dbReference type="PANTHER" id="PTHR43024:SF1">
    <property type="entry name" value="UDP-N-ACETYLMURAMOYL-TRIPEPTIDE--D-ALANYL-D-ALANINE LIGASE"/>
    <property type="match status" value="1"/>
</dbReference>
<protein>
    <submittedName>
        <fullName evidence="6">UDP-N-acetylmuramoyl-tripeptide--D-alanyl-D-alanine ligase</fullName>
        <ecNumber evidence="6">6.3.2.10</ecNumber>
    </submittedName>
</protein>
<accession>A0ABU5GSM2</accession>
<dbReference type="RefSeq" id="WP_321554064.1">
    <property type="nucleotide sequence ID" value="NZ_JAXIVU010000015.1"/>
</dbReference>
<keyword evidence="7" id="KW-1185">Reference proteome</keyword>
<evidence type="ECO:0000313" key="6">
    <source>
        <dbReference type="EMBL" id="MDY7219978.1"/>
    </source>
</evidence>
<feature type="domain" description="Mur ligase central" evidence="5">
    <location>
        <begin position="671"/>
        <end position="852"/>
    </location>
</feature>
<keyword evidence="3" id="KW-0067">ATP-binding</keyword>
<comment type="caution">
    <text evidence="6">The sequence shown here is derived from an EMBL/GenBank/DDBJ whole genome shotgun (WGS) entry which is preliminary data.</text>
</comment>
<dbReference type="InterPro" id="IPR004101">
    <property type="entry name" value="Mur_ligase_C"/>
</dbReference>
<dbReference type="Proteomes" id="UP001294570">
    <property type="component" value="Unassembled WGS sequence"/>
</dbReference>
<organism evidence="6 7">
    <name type="scientific">Denitrificimonas halotolerans</name>
    <dbReference type="NCBI Taxonomy" id="3098930"/>
    <lineage>
        <taxon>Bacteria</taxon>
        <taxon>Pseudomonadati</taxon>
        <taxon>Pseudomonadota</taxon>
        <taxon>Gammaproteobacteria</taxon>
        <taxon>Pseudomonadales</taxon>
        <taxon>Pseudomonadaceae</taxon>
        <taxon>Denitrificimonas</taxon>
    </lineage>
</organism>
<dbReference type="Gene3D" id="3.40.1190.10">
    <property type="entry name" value="Mur-like, catalytic domain"/>
    <property type="match status" value="1"/>
</dbReference>
<evidence type="ECO:0000313" key="7">
    <source>
        <dbReference type="Proteomes" id="UP001294570"/>
    </source>
</evidence>
<evidence type="ECO:0000259" key="4">
    <source>
        <dbReference type="Pfam" id="PF02875"/>
    </source>
</evidence>
<dbReference type="InterPro" id="IPR013221">
    <property type="entry name" value="Mur_ligase_cen"/>
</dbReference>
<dbReference type="Gene3D" id="3.90.190.20">
    <property type="entry name" value="Mur ligase, C-terminal domain"/>
    <property type="match status" value="1"/>
</dbReference>
<dbReference type="InterPro" id="IPR036565">
    <property type="entry name" value="Mur-like_cat_sf"/>
</dbReference>
<keyword evidence="1 6" id="KW-0436">Ligase</keyword>
<dbReference type="EC" id="6.3.2.10" evidence="6"/>
<reference evidence="6 7" key="1">
    <citation type="submission" date="2023-12" db="EMBL/GenBank/DDBJ databases">
        <title>Denitrificimonas halotolerans sp. nov.,a novel species isolated from landfill leachate.</title>
        <authorList>
            <person name="Wang S."/>
        </authorList>
    </citation>
    <scope>NUCLEOTIDE SEQUENCE [LARGE SCALE GENOMIC DNA]</scope>
    <source>
        <strain evidence="6 7">JX-1</strain>
    </source>
</reference>
<dbReference type="InterPro" id="IPR051046">
    <property type="entry name" value="MurCDEF_CellWall_CoF430Synth"/>
</dbReference>
<dbReference type="Pfam" id="PF02875">
    <property type="entry name" value="Mur_ligase_C"/>
    <property type="match status" value="1"/>
</dbReference>
<keyword evidence="2" id="KW-0547">Nucleotide-binding</keyword>
<sequence>MSFNRLLVRAKEKLITALSECPVANYSTDHPESILFFVISNGRERAHIEIATGTHFEQSWARGVAALKKWRLKRMHAPVWLRVEAVHSIEALAWRNLKARLERTKRNYFRFGLSLTADFKTAMLEHELYANALLYKTDISVATANPVNLKNYGKKRFGRELEWPVHEQDVIWCFKTRGVFTDGKETHVIEPEGRNSGYRTVEKWDTETVTEIITTSTEYLSKQVKNDGEYHYGWFPCFDRAIPTYNALRHASSTYALLEGWEVTQERKQKRAIDRALDYLTHQLIKRVELPDGTTAAFLVDLDDEIKLGGNAVCILAYAKYTEITGNKQYLALMEQLAIGIVFMQKPDTGQYVHILNYPDLSLKAENRIIYYDGEAAFGLMRLYGITKDPRWLASVEKAFDYFIEQEHWKAHDHWLSYCVNELTLYNPDHKYYKFGLDNIRDHLDFVLTRITTYPTLLELMMAAQRMIERMQNDASVVYLLENFDLDKFYHALEYRARYLLNGFFYPEVAMFFKNPSRILGSFFIRHHTFRVRIDDVEHYLSGYVAYRKYLKRKQHECLDISSPVSLAQVTRGKWVVAPEGNFKVTGVCTHKSLFESGHLLMARGALDRGYLSDIVIKQLAADEASGIVCTDPTLYLELGVPVLQVKSIRAAVLALGTAARNAFLGKVVGVTGSAGKTTTVAMLTHALSMFGSAEGTKKSANLPVGIAWNVFNMSSSSEYWVLEMAVGQMAVNTSLVKPQVALITNIAPAHLEYHQNTRTIAQKKALIMEAMLPSGTLVLFGDILHKDIFLSKAKKKGLNVITYGEGAENDIQLVKRQGTVVQVSWEQRSLYFDIGLKDKHMVLNALSVFATMQALKIDWLKCLSVFKTFRPLAGRGEVSELSFNGKKITLYDESYNANPISMRAVIEAVSSLESGRTRFVILGDMLELGLDSITYHKELLSSLVQARPDKIILCGELMHSLWSKVSTSRELAVVRKAWFPTVREIIENIDDWLEDHDHVFMKASNSIGFKKLRDHLVFKQ</sequence>
<dbReference type="SUPFAM" id="SSF53623">
    <property type="entry name" value="MurD-like peptide ligases, catalytic domain"/>
    <property type="match status" value="1"/>
</dbReference>
<proteinExistence type="predicted"/>
<dbReference type="SUPFAM" id="SSF53244">
    <property type="entry name" value="MurD-like peptide ligases, peptide-binding domain"/>
    <property type="match status" value="1"/>
</dbReference>
<dbReference type="InterPro" id="IPR036615">
    <property type="entry name" value="Mur_ligase_C_dom_sf"/>
</dbReference>
<name>A0ABU5GSM2_9GAMM</name>
<gene>
    <name evidence="6" type="primary">murF</name>
    <name evidence="6" type="ORF">TOI97_10435</name>
</gene>
<dbReference type="EMBL" id="JAXIVU010000015">
    <property type="protein sequence ID" value="MDY7219978.1"/>
    <property type="molecule type" value="Genomic_DNA"/>
</dbReference>
<evidence type="ECO:0000256" key="3">
    <source>
        <dbReference type="ARBA" id="ARBA00022840"/>
    </source>
</evidence>
<dbReference type="Pfam" id="PF08245">
    <property type="entry name" value="Mur_ligase_M"/>
    <property type="match status" value="1"/>
</dbReference>
<feature type="domain" description="Mur ligase C-terminal" evidence="4">
    <location>
        <begin position="887"/>
        <end position="1005"/>
    </location>
</feature>
<dbReference type="SUPFAM" id="SSF48208">
    <property type="entry name" value="Six-hairpin glycosidases"/>
    <property type="match status" value="1"/>
</dbReference>
<dbReference type="InterPro" id="IPR008928">
    <property type="entry name" value="6-hairpin_glycosidase_sf"/>
</dbReference>
<dbReference type="PANTHER" id="PTHR43024">
    <property type="entry name" value="UDP-N-ACETYLMURAMOYL-TRIPEPTIDE--D-ALANYL-D-ALANINE LIGASE"/>
    <property type="match status" value="1"/>
</dbReference>
<evidence type="ECO:0000259" key="5">
    <source>
        <dbReference type="Pfam" id="PF08245"/>
    </source>
</evidence>
<dbReference type="GO" id="GO:0047480">
    <property type="term" value="F:UDP-N-acetylmuramoyl-tripeptide-D-alanyl-D-alanine ligase activity"/>
    <property type="evidence" value="ECO:0007669"/>
    <property type="project" value="UniProtKB-EC"/>
</dbReference>
<evidence type="ECO:0000256" key="2">
    <source>
        <dbReference type="ARBA" id="ARBA00022741"/>
    </source>
</evidence>